<organism evidence="2 3">
    <name type="scientific">Sulfidibacter corallicola</name>
    <dbReference type="NCBI Taxonomy" id="2818388"/>
    <lineage>
        <taxon>Bacteria</taxon>
        <taxon>Pseudomonadati</taxon>
        <taxon>Acidobacteriota</taxon>
        <taxon>Holophagae</taxon>
        <taxon>Acanthopleuribacterales</taxon>
        <taxon>Acanthopleuribacteraceae</taxon>
        <taxon>Sulfidibacter</taxon>
    </lineage>
</organism>
<evidence type="ECO:0000313" key="2">
    <source>
        <dbReference type="EMBL" id="QTD53456.1"/>
    </source>
</evidence>
<dbReference type="AlphaFoldDB" id="A0A8A4TU13"/>
<gene>
    <name evidence="2" type="ORF">J3U87_13460</name>
</gene>
<protein>
    <submittedName>
        <fullName evidence="2">Uncharacterized protein</fullName>
    </submittedName>
</protein>
<accession>A0A8A4TU13</accession>
<evidence type="ECO:0000313" key="3">
    <source>
        <dbReference type="Proteomes" id="UP000663929"/>
    </source>
</evidence>
<dbReference type="Proteomes" id="UP000663929">
    <property type="component" value="Chromosome"/>
</dbReference>
<evidence type="ECO:0000256" key="1">
    <source>
        <dbReference type="SAM" id="MobiDB-lite"/>
    </source>
</evidence>
<sequence>MFRNDIWQNIPRGSRLEVKVKATPGVRCEVHGFFNSPQDEHDDDIDCPHHKQHQLVPGRSVLTVVGHVHNAGSLTITATLHTSDESAHPGSPLTVTLPSSSGHSGGIHLVLVVP</sequence>
<reference evidence="2" key="1">
    <citation type="submission" date="2021-03" db="EMBL/GenBank/DDBJ databases">
        <title>Acanthopleuribacteraceae sp. M133.</title>
        <authorList>
            <person name="Wang G."/>
        </authorList>
    </citation>
    <scope>NUCLEOTIDE SEQUENCE</scope>
    <source>
        <strain evidence="2">M133</strain>
    </source>
</reference>
<feature type="region of interest" description="Disordered" evidence="1">
    <location>
        <begin position="83"/>
        <end position="102"/>
    </location>
</feature>
<feature type="compositionally biased region" description="Polar residues" evidence="1">
    <location>
        <begin position="93"/>
        <end position="102"/>
    </location>
</feature>
<keyword evidence="3" id="KW-1185">Reference proteome</keyword>
<dbReference type="RefSeq" id="WP_237383559.1">
    <property type="nucleotide sequence ID" value="NZ_CP071793.1"/>
</dbReference>
<dbReference type="KEGG" id="scor:J3U87_13460"/>
<dbReference type="EMBL" id="CP071793">
    <property type="protein sequence ID" value="QTD53456.1"/>
    <property type="molecule type" value="Genomic_DNA"/>
</dbReference>
<proteinExistence type="predicted"/>
<name>A0A8A4TU13_SULCO</name>